<dbReference type="InterPro" id="IPR001448">
    <property type="entry name" value="SASP_alpha/beta-type"/>
</dbReference>
<reference evidence="4 5" key="1">
    <citation type="submission" date="2017-04" db="EMBL/GenBank/DDBJ databases">
        <authorList>
            <person name="Afonso C.L."/>
            <person name="Miller P.J."/>
            <person name="Scott M.A."/>
            <person name="Spackman E."/>
            <person name="Goraichik I."/>
            <person name="Dimitrov K.M."/>
            <person name="Suarez D.L."/>
            <person name="Swayne D.E."/>
        </authorList>
    </citation>
    <scope>NUCLEOTIDE SEQUENCE [LARGE SCALE GENOMIC DNA]</scope>
    <source>
        <strain evidence="4 5">11</strain>
    </source>
</reference>
<protein>
    <submittedName>
        <fullName evidence="4">Small, acid-soluble spore protein, alpha/beta type</fullName>
    </submittedName>
</protein>
<dbReference type="PROSITE" id="PS00684">
    <property type="entry name" value="SASP_2"/>
    <property type="match status" value="1"/>
</dbReference>
<dbReference type="PANTHER" id="PTHR36107">
    <property type="entry name" value="SMALL, ACID-SOLUBLE SPORE PROTEIN A"/>
    <property type="match status" value="1"/>
</dbReference>
<sequence>MANNKKKLVPASKDALYQMKYEIAAELGLPVSHQRVGTGFSDTEFGSDFGEYASTAYSSKGHDSWGHMTSRQTGSVGGEITKRLIAQAEQSFHRDTEL</sequence>
<proteinExistence type="inferred from homology"/>
<dbReference type="Proteomes" id="UP000193834">
    <property type="component" value="Unassembled WGS sequence"/>
</dbReference>
<dbReference type="PROSITE" id="PS00304">
    <property type="entry name" value="SASP_1"/>
    <property type="match status" value="1"/>
</dbReference>
<dbReference type="InterPro" id="IPR050847">
    <property type="entry name" value="SASP_DNA-binding"/>
</dbReference>
<keyword evidence="5" id="KW-1185">Reference proteome</keyword>
<dbReference type="STRING" id="1852522.SAMN06295960_2790"/>
<dbReference type="RefSeq" id="WP_085494951.1">
    <property type="nucleotide sequence ID" value="NZ_FXAZ01000003.1"/>
</dbReference>
<keyword evidence="3" id="KW-0238">DNA-binding</keyword>
<dbReference type="GO" id="GO:0006265">
    <property type="term" value="P:DNA topological change"/>
    <property type="evidence" value="ECO:0007669"/>
    <property type="project" value="InterPro"/>
</dbReference>
<dbReference type="InterPro" id="IPR018126">
    <property type="entry name" value="SASP_alpha/beta-type_CS"/>
</dbReference>
<dbReference type="EMBL" id="FXAZ01000003">
    <property type="protein sequence ID" value="SMG45863.1"/>
    <property type="molecule type" value="Genomic_DNA"/>
</dbReference>
<evidence type="ECO:0000256" key="1">
    <source>
        <dbReference type="ARBA" id="ARBA00003863"/>
    </source>
</evidence>
<comment type="similarity">
    <text evidence="2">Belongs to the alpha/beta-type SASP family.</text>
</comment>
<organism evidence="4 5">
    <name type="scientific">Paenibacillus aquistagni</name>
    <dbReference type="NCBI Taxonomy" id="1852522"/>
    <lineage>
        <taxon>Bacteria</taxon>
        <taxon>Bacillati</taxon>
        <taxon>Bacillota</taxon>
        <taxon>Bacilli</taxon>
        <taxon>Bacillales</taxon>
        <taxon>Paenibacillaceae</taxon>
        <taxon>Paenibacillus</taxon>
    </lineage>
</organism>
<dbReference type="Gene3D" id="6.10.10.80">
    <property type="entry name" value="Small, acid-soluble spore protein, alpha/beta type-like"/>
    <property type="match status" value="1"/>
</dbReference>
<dbReference type="Pfam" id="PF00269">
    <property type="entry name" value="SASP"/>
    <property type="match status" value="1"/>
</dbReference>
<evidence type="ECO:0000313" key="5">
    <source>
        <dbReference type="Proteomes" id="UP000193834"/>
    </source>
</evidence>
<dbReference type="OrthoDB" id="2939151at2"/>
<evidence type="ECO:0000313" key="4">
    <source>
        <dbReference type="EMBL" id="SMG45863.1"/>
    </source>
</evidence>
<dbReference type="AlphaFoldDB" id="A0A1X7KX78"/>
<dbReference type="InterPro" id="IPR038300">
    <property type="entry name" value="SASP_sf_alpha/beta"/>
</dbReference>
<evidence type="ECO:0000256" key="3">
    <source>
        <dbReference type="ARBA" id="ARBA00023125"/>
    </source>
</evidence>
<evidence type="ECO:0000256" key="2">
    <source>
        <dbReference type="ARBA" id="ARBA00005442"/>
    </source>
</evidence>
<dbReference type="PANTHER" id="PTHR36107:SF1">
    <property type="entry name" value="SMALL, ACID-SOLUBLE SPORE PROTEIN A"/>
    <property type="match status" value="1"/>
</dbReference>
<dbReference type="GO" id="GO:0003690">
    <property type="term" value="F:double-stranded DNA binding"/>
    <property type="evidence" value="ECO:0007669"/>
    <property type="project" value="InterPro"/>
</dbReference>
<accession>A0A1X7KX78</accession>
<name>A0A1X7KX78_9BACL</name>
<comment type="function">
    <text evidence="1">SASP are bound to spore DNA. They are double-stranded DNA-binding proteins that cause DNA to change to an a-like conformation. They protect the DNA backbone from chemical and enzymatic cleavage and are thus involved in dormant spore's high resistance to UV light.</text>
</comment>
<gene>
    <name evidence="4" type="ORF">SAMN06295960_2790</name>
</gene>